<organism evidence="1 2">
    <name type="scientific">Nocardia jiangsuensis</name>
    <dbReference type="NCBI Taxonomy" id="1691563"/>
    <lineage>
        <taxon>Bacteria</taxon>
        <taxon>Bacillati</taxon>
        <taxon>Actinomycetota</taxon>
        <taxon>Actinomycetes</taxon>
        <taxon>Mycobacteriales</taxon>
        <taxon>Nocardiaceae</taxon>
        <taxon>Nocardia</taxon>
    </lineage>
</organism>
<proteinExistence type="predicted"/>
<evidence type="ECO:0000313" key="1">
    <source>
        <dbReference type="EMBL" id="MFC3965091.1"/>
    </source>
</evidence>
<accession>A0ABV8DZW8</accession>
<sequence>MRDRGLGEDRLVEARVLEPLSASERDRVWAAADVLAEHDALSAAIGKRTAEHL</sequence>
<dbReference type="EMBL" id="JBHSAX010000019">
    <property type="protein sequence ID" value="MFC3965091.1"/>
    <property type="molecule type" value="Genomic_DNA"/>
</dbReference>
<gene>
    <name evidence="1" type="ORF">ACFO0B_24150</name>
</gene>
<name>A0ABV8DZW8_9NOCA</name>
<keyword evidence="2" id="KW-1185">Reference proteome</keyword>
<protein>
    <submittedName>
        <fullName evidence="1">Uncharacterized protein</fullName>
    </submittedName>
</protein>
<reference evidence="2" key="1">
    <citation type="journal article" date="2019" name="Int. J. Syst. Evol. Microbiol.">
        <title>The Global Catalogue of Microorganisms (GCM) 10K type strain sequencing project: providing services to taxonomists for standard genome sequencing and annotation.</title>
        <authorList>
            <consortium name="The Broad Institute Genomics Platform"/>
            <consortium name="The Broad Institute Genome Sequencing Center for Infectious Disease"/>
            <person name="Wu L."/>
            <person name="Ma J."/>
        </authorList>
    </citation>
    <scope>NUCLEOTIDE SEQUENCE [LARGE SCALE GENOMIC DNA]</scope>
    <source>
        <strain evidence="2">CGMCC 4.7330</strain>
    </source>
</reference>
<dbReference type="Proteomes" id="UP001595696">
    <property type="component" value="Unassembled WGS sequence"/>
</dbReference>
<dbReference type="RefSeq" id="WP_378614847.1">
    <property type="nucleotide sequence ID" value="NZ_JBHSAX010000019.1"/>
</dbReference>
<evidence type="ECO:0000313" key="2">
    <source>
        <dbReference type="Proteomes" id="UP001595696"/>
    </source>
</evidence>
<comment type="caution">
    <text evidence="1">The sequence shown here is derived from an EMBL/GenBank/DDBJ whole genome shotgun (WGS) entry which is preliminary data.</text>
</comment>